<dbReference type="InterPro" id="IPR036383">
    <property type="entry name" value="TSP1_rpt_sf"/>
</dbReference>
<dbReference type="Gene3D" id="2.10.25.10">
    <property type="entry name" value="Laminin"/>
    <property type="match status" value="1"/>
</dbReference>
<dbReference type="Pfam" id="PF19028">
    <property type="entry name" value="TSP1_spondin"/>
    <property type="match status" value="2"/>
</dbReference>
<comment type="caution">
    <text evidence="4">Lacks conserved residue(s) required for the propagation of feature annotation.</text>
</comment>
<protein>
    <submittedName>
        <fullName evidence="7">Extracellular with 3 TSP1 domains and an EGF domain</fullName>
    </submittedName>
</protein>
<keyword evidence="5" id="KW-0812">Transmembrane</keyword>
<dbReference type="PROSITE" id="PS50092">
    <property type="entry name" value="TSP1"/>
    <property type="match status" value="3"/>
</dbReference>
<keyword evidence="4" id="KW-0245">EGF-like domain</keyword>
<proteinExistence type="predicted"/>
<dbReference type="PANTHER" id="PTHR11311:SF15">
    <property type="entry name" value="SPONDIN-2"/>
    <property type="match status" value="1"/>
</dbReference>
<keyword evidence="5" id="KW-0472">Membrane</keyword>
<dbReference type="SMART" id="SM00181">
    <property type="entry name" value="EGF"/>
    <property type="match status" value="1"/>
</dbReference>
<dbReference type="SMART" id="SM00209">
    <property type="entry name" value="TSP1"/>
    <property type="match status" value="3"/>
</dbReference>
<evidence type="ECO:0000259" key="6">
    <source>
        <dbReference type="PROSITE" id="PS50026"/>
    </source>
</evidence>
<reference evidence="7 8" key="1">
    <citation type="submission" date="2023-10" db="EMBL/GenBank/DDBJ databases">
        <title>Comparative genomics analysis reveals potential genetic determinants of host preference in Cryptosporidium xiaoi.</title>
        <authorList>
            <person name="Xiao L."/>
            <person name="Li J."/>
        </authorList>
    </citation>
    <scope>NUCLEOTIDE SEQUENCE [LARGE SCALE GENOMIC DNA]</scope>
    <source>
        <strain evidence="7 8">52996</strain>
    </source>
</reference>
<sequence>MLNPILQRGRFHHLYVAIIAIYILKVFPGFNSQIADFPTFYSQICSNPYTFGYSIDTNTDIDLIDDDIWPLNQILSAGGSTNSVVRISFATAKKNSYELIFTIYPALNKIERECTYEGVIVRKLTSVAGTSPRFINWPFFDKWVVNFQRQEYGISISLSQGYSEFLYWKRCLNEPVVSVKVEAEDGYLSANQVDCIVSEWSTWSQCSSTCQNGTRSRTRLILRPASFKGVTCPNLIESEGCNISIPCEDCVYSSWSAWGSCSVSCQGGSKTRTRKLIWKSDIKSNCQDPEMDIETCNEQSCPIDCKLSDWTTWSTCSSTCGPGNKIRYRIVFLESDLGGVQCPSEEERTERVSCNNQDCDKSCLSGGICQNGGTCTDIPNSSFTCECAENYYGTFCEHRKYEWWVYFVVCLLSQVFIAAIIKFTFLSRPSSNIVTPVTYAQNNAANFDYMPAFDNNTDISGIY</sequence>
<dbReference type="EMBL" id="JAWDEY010000009">
    <property type="protein sequence ID" value="KAK6590073.1"/>
    <property type="molecule type" value="Genomic_DNA"/>
</dbReference>
<dbReference type="PROSITE" id="PS50026">
    <property type="entry name" value="EGF_3"/>
    <property type="match status" value="1"/>
</dbReference>
<dbReference type="InterPro" id="IPR000742">
    <property type="entry name" value="EGF"/>
</dbReference>
<feature type="disulfide bond" evidence="4">
    <location>
        <begin position="387"/>
        <end position="396"/>
    </location>
</feature>
<dbReference type="PROSITE" id="PS00022">
    <property type="entry name" value="EGF_1"/>
    <property type="match status" value="1"/>
</dbReference>
<name>A0AAV9XZU2_9CRYT</name>
<dbReference type="CDD" id="cd00054">
    <property type="entry name" value="EGF_CA"/>
    <property type="match status" value="1"/>
</dbReference>
<dbReference type="Pfam" id="PF00008">
    <property type="entry name" value="EGF"/>
    <property type="match status" value="1"/>
</dbReference>
<dbReference type="InterPro" id="IPR051418">
    <property type="entry name" value="Spondin/Thrombospondin_T1"/>
</dbReference>
<keyword evidence="3" id="KW-0325">Glycoprotein</keyword>
<feature type="domain" description="EGF-like" evidence="6">
    <location>
        <begin position="360"/>
        <end position="397"/>
    </location>
</feature>
<dbReference type="PANTHER" id="PTHR11311">
    <property type="entry name" value="SPONDIN"/>
    <property type="match status" value="1"/>
</dbReference>
<keyword evidence="2 4" id="KW-1015">Disulfide bond</keyword>
<keyword evidence="8" id="KW-1185">Reference proteome</keyword>
<dbReference type="InterPro" id="IPR000884">
    <property type="entry name" value="TSP1_rpt"/>
</dbReference>
<keyword evidence="1" id="KW-0732">Signal</keyword>
<evidence type="ECO:0000256" key="5">
    <source>
        <dbReference type="SAM" id="Phobius"/>
    </source>
</evidence>
<dbReference type="InterPro" id="IPR044004">
    <property type="entry name" value="TSP1_spondin_dom"/>
</dbReference>
<evidence type="ECO:0000256" key="3">
    <source>
        <dbReference type="ARBA" id="ARBA00023180"/>
    </source>
</evidence>
<evidence type="ECO:0000313" key="7">
    <source>
        <dbReference type="EMBL" id="KAK6590073.1"/>
    </source>
</evidence>
<dbReference type="SUPFAM" id="SSF57196">
    <property type="entry name" value="EGF/Laminin"/>
    <property type="match status" value="1"/>
</dbReference>
<dbReference type="FunFam" id="2.20.100.10:FF:000031">
    <property type="entry name" value="Thrombospondin type 1 domain containing 7A"/>
    <property type="match status" value="1"/>
</dbReference>
<gene>
    <name evidence="7" type="ORF">RS030_182744</name>
</gene>
<dbReference type="Proteomes" id="UP001311799">
    <property type="component" value="Unassembled WGS sequence"/>
</dbReference>
<dbReference type="Gene3D" id="2.20.100.10">
    <property type="entry name" value="Thrombospondin type-1 (TSP1) repeat"/>
    <property type="match status" value="3"/>
</dbReference>
<organism evidence="7 8">
    <name type="scientific">Cryptosporidium xiaoi</name>
    <dbReference type="NCBI Taxonomy" id="659607"/>
    <lineage>
        <taxon>Eukaryota</taxon>
        <taxon>Sar</taxon>
        <taxon>Alveolata</taxon>
        <taxon>Apicomplexa</taxon>
        <taxon>Conoidasida</taxon>
        <taxon>Coccidia</taxon>
        <taxon>Eucoccidiorida</taxon>
        <taxon>Eimeriorina</taxon>
        <taxon>Cryptosporidiidae</taxon>
        <taxon>Cryptosporidium</taxon>
    </lineage>
</organism>
<evidence type="ECO:0000313" key="8">
    <source>
        <dbReference type="Proteomes" id="UP001311799"/>
    </source>
</evidence>
<dbReference type="Pfam" id="PF00090">
    <property type="entry name" value="TSP_1"/>
    <property type="match status" value="1"/>
</dbReference>
<feature type="transmembrane region" description="Helical" evidence="5">
    <location>
        <begin position="403"/>
        <end position="421"/>
    </location>
</feature>
<evidence type="ECO:0000256" key="1">
    <source>
        <dbReference type="ARBA" id="ARBA00022729"/>
    </source>
</evidence>
<accession>A0AAV9XZU2</accession>
<comment type="caution">
    <text evidence="7">The sequence shown here is derived from an EMBL/GenBank/DDBJ whole genome shotgun (WGS) entry which is preliminary data.</text>
</comment>
<feature type="transmembrane region" description="Helical" evidence="5">
    <location>
        <begin position="12"/>
        <end position="30"/>
    </location>
</feature>
<dbReference type="SUPFAM" id="SSF82895">
    <property type="entry name" value="TSP-1 type 1 repeat"/>
    <property type="match status" value="3"/>
</dbReference>
<dbReference type="AlphaFoldDB" id="A0AAV9XZU2"/>
<evidence type="ECO:0000256" key="2">
    <source>
        <dbReference type="ARBA" id="ARBA00023157"/>
    </source>
</evidence>
<keyword evidence="5" id="KW-1133">Transmembrane helix</keyword>
<evidence type="ECO:0000256" key="4">
    <source>
        <dbReference type="PROSITE-ProRule" id="PRU00076"/>
    </source>
</evidence>